<evidence type="ECO:0000313" key="3">
    <source>
        <dbReference type="Proteomes" id="UP000193920"/>
    </source>
</evidence>
<proteinExistence type="predicted"/>
<reference evidence="2 3" key="1">
    <citation type="submission" date="2016-08" db="EMBL/GenBank/DDBJ databases">
        <title>A Parts List for Fungal Cellulosomes Revealed by Comparative Genomics.</title>
        <authorList>
            <consortium name="DOE Joint Genome Institute"/>
            <person name="Haitjema C.H."/>
            <person name="Gilmore S.P."/>
            <person name="Henske J.K."/>
            <person name="Solomon K.V."/>
            <person name="De Groot R."/>
            <person name="Kuo A."/>
            <person name="Mondo S.J."/>
            <person name="Salamov A.A."/>
            <person name="Labutti K."/>
            <person name="Zhao Z."/>
            <person name="Chiniquy J."/>
            <person name="Barry K."/>
            <person name="Brewer H.M."/>
            <person name="Purvine S.O."/>
            <person name="Wright A.T."/>
            <person name="Boxma B."/>
            <person name="Van Alen T."/>
            <person name="Hackstein J.H."/>
            <person name="Baker S.E."/>
            <person name="Grigoriev I.V."/>
            <person name="O'Malley M.A."/>
        </authorList>
    </citation>
    <scope>NUCLEOTIDE SEQUENCE [LARGE SCALE GENOMIC DNA]</scope>
    <source>
        <strain evidence="2 3">G1</strain>
    </source>
</reference>
<protein>
    <submittedName>
        <fullName evidence="2">Uncharacterized protein</fullName>
    </submittedName>
</protein>
<dbReference type="Proteomes" id="UP000193920">
    <property type="component" value="Unassembled WGS sequence"/>
</dbReference>
<sequence length="143" mass="16513">MGTFDITDELDWTGWKKPHHGTYSEGKLWFGCGTDMIRISVGVEALLNNRLNEEGSGTLVLKDFSANIIWDKCPPEKEKYVPTDEEIIKASIPQPPKKPKEQIEKERKEREKAKAAKKLPNMKDKPTEKKEDEKEDEKENKKE</sequence>
<evidence type="ECO:0000256" key="1">
    <source>
        <dbReference type="SAM" id="MobiDB-lite"/>
    </source>
</evidence>
<feature type="compositionally biased region" description="Basic and acidic residues" evidence="1">
    <location>
        <begin position="121"/>
        <end position="143"/>
    </location>
</feature>
<comment type="caution">
    <text evidence="2">The sequence shown here is derived from an EMBL/GenBank/DDBJ whole genome shotgun (WGS) entry which is preliminary data.</text>
</comment>
<accession>A0A1Y2F1X9</accession>
<name>A0A1Y2F1X9_9FUNG</name>
<organism evidence="2 3">
    <name type="scientific">Neocallimastix californiae</name>
    <dbReference type="NCBI Taxonomy" id="1754190"/>
    <lineage>
        <taxon>Eukaryota</taxon>
        <taxon>Fungi</taxon>
        <taxon>Fungi incertae sedis</taxon>
        <taxon>Chytridiomycota</taxon>
        <taxon>Chytridiomycota incertae sedis</taxon>
        <taxon>Neocallimastigomycetes</taxon>
        <taxon>Neocallimastigales</taxon>
        <taxon>Neocallimastigaceae</taxon>
        <taxon>Neocallimastix</taxon>
    </lineage>
</organism>
<feature type="compositionally biased region" description="Basic and acidic residues" evidence="1">
    <location>
        <begin position="98"/>
        <end position="114"/>
    </location>
</feature>
<dbReference type="AlphaFoldDB" id="A0A1Y2F1X9"/>
<evidence type="ECO:0000313" key="2">
    <source>
        <dbReference type="EMBL" id="ORY77494.1"/>
    </source>
</evidence>
<dbReference type="OrthoDB" id="10364100at2759"/>
<feature type="region of interest" description="Disordered" evidence="1">
    <location>
        <begin position="80"/>
        <end position="143"/>
    </location>
</feature>
<dbReference type="EMBL" id="MCOG01000019">
    <property type="protein sequence ID" value="ORY77494.1"/>
    <property type="molecule type" value="Genomic_DNA"/>
</dbReference>
<keyword evidence="3" id="KW-1185">Reference proteome</keyword>
<gene>
    <name evidence="2" type="ORF">LY90DRAFT_93110</name>
</gene>